<dbReference type="OrthoDB" id="10611176at2759"/>
<dbReference type="AlphaFoldDB" id="M7UCH9"/>
<reference evidence="2" key="1">
    <citation type="journal article" date="2013" name="Genome Announc.">
        <title>Draft genome sequence of Botrytis cinerea BcDW1, inoculum for noble rot of grape berries.</title>
        <authorList>
            <person name="Blanco-Ulate B."/>
            <person name="Allen G."/>
            <person name="Powell A.L."/>
            <person name="Cantu D."/>
        </authorList>
    </citation>
    <scope>NUCLEOTIDE SEQUENCE [LARGE SCALE GENOMIC DNA]</scope>
    <source>
        <strain evidence="2">BcDW1</strain>
    </source>
</reference>
<evidence type="ECO:0000313" key="2">
    <source>
        <dbReference type="Proteomes" id="UP000012045"/>
    </source>
</evidence>
<gene>
    <name evidence="1" type="ORF">BcDW1_10287</name>
</gene>
<dbReference type="Proteomes" id="UP000012045">
    <property type="component" value="Unassembled WGS sequence"/>
</dbReference>
<proteinExistence type="predicted"/>
<evidence type="ECO:0000313" key="1">
    <source>
        <dbReference type="EMBL" id="EMR81097.1"/>
    </source>
</evidence>
<dbReference type="HOGENOM" id="CLU_1170498_0_0_1"/>
<name>M7UCH9_BOTF1</name>
<sequence length="237" mass="25899">MTTTPLLISPKNDNCRIRILTQSLQRKTFISRTASYHASGTDAAIRINSAGGEGSAGGIGHAVACAVYDVIVENVDERDVKEVVEDDDSTGTELDEIVEEEMVDKVVEVNEGKNREVEIVPEIKLEEAVVVDDKVENVDGNMNEDTKKLSVLEVRDFDREIVDVLWDKDESGANVVESKFRVTVTCEEDPDDRLPTLDVGLDEKLLGAIIVLDVDASVFALVVADGLDDKLIEVPAD</sequence>
<protein>
    <submittedName>
        <fullName evidence="1">Uncharacterized protein</fullName>
    </submittedName>
</protein>
<dbReference type="EMBL" id="KB708088">
    <property type="protein sequence ID" value="EMR81097.1"/>
    <property type="molecule type" value="Genomic_DNA"/>
</dbReference>
<organism evidence="1 2">
    <name type="scientific">Botryotinia fuckeliana (strain BcDW1)</name>
    <name type="common">Noble rot fungus</name>
    <name type="synonym">Botrytis cinerea</name>
    <dbReference type="NCBI Taxonomy" id="1290391"/>
    <lineage>
        <taxon>Eukaryota</taxon>
        <taxon>Fungi</taxon>
        <taxon>Dikarya</taxon>
        <taxon>Ascomycota</taxon>
        <taxon>Pezizomycotina</taxon>
        <taxon>Leotiomycetes</taxon>
        <taxon>Helotiales</taxon>
        <taxon>Sclerotiniaceae</taxon>
        <taxon>Botrytis</taxon>
    </lineage>
</organism>
<accession>M7UCH9</accession>